<dbReference type="AlphaFoldDB" id="A0A385EVW6"/>
<name>A0A385EVW6_ACIBA</name>
<feature type="chain" id="PRO_5017389157" evidence="1">
    <location>
        <begin position="19"/>
        <end position="126"/>
    </location>
</feature>
<organism evidence="2">
    <name type="scientific">Acinetobacter baumannii WM99c</name>
    <dbReference type="NCBI Taxonomy" id="945555"/>
    <lineage>
        <taxon>Bacteria</taxon>
        <taxon>Pseudomonadati</taxon>
        <taxon>Pseudomonadota</taxon>
        <taxon>Gammaproteobacteria</taxon>
        <taxon>Moraxellales</taxon>
        <taxon>Moraxellaceae</taxon>
        <taxon>Acinetobacter</taxon>
        <taxon>Acinetobacter calcoaceticus/baumannii complex</taxon>
    </lineage>
</organism>
<proteinExistence type="predicted"/>
<sequence>MRLILIVILMSVGSLLHAEENESTVCEKLNSAAYQIMLERQSGIKPLDLLEKLLIPLDRDKENLILNYHINHFFGHVSGLAYETPLYTKEDEKQKAATDFGLRIERICRKDKTALFAPPRFQTFEE</sequence>
<keyword evidence="1" id="KW-0732">Signal</keyword>
<reference evidence="2" key="1">
    <citation type="submission" date="2018-08" db="EMBL/GenBank/DDBJ databases">
        <title>Complete genome sequence of Acinetobacter baumannii strain WM99c.</title>
        <authorList>
            <person name="Nigro S.J."/>
            <person name="Wick R.R."/>
            <person name="Holt K.E."/>
            <person name="Hall R.M."/>
        </authorList>
    </citation>
    <scope>NUCLEOTIDE SEQUENCE</scope>
    <source>
        <strain evidence="2">WM99c</strain>
    </source>
</reference>
<evidence type="ECO:0000256" key="1">
    <source>
        <dbReference type="SAM" id="SignalP"/>
    </source>
</evidence>
<evidence type="ECO:0000313" key="2">
    <source>
        <dbReference type="EMBL" id="AXQ90474.1"/>
    </source>
</evidence>
<dbReference type="EMBL" id="CP031743">
    <property type="protein sequence ID" value="AXQ90474.1"/>
    <property type="molecule type" value="Genomic_DNA"/>
</dbReference>
<feature type="signal peptide" evidence="1">
    <location>
        <begin position="1"/>
        <end position="18"/>
    </location>
</feature>
<protein>
    <submittedName>
        <fullName evidence="2">Uncharacterized protein</fullName>
    </submittedName>
</protein>
<gene>
    <name evidence="2" type="ORF">BSF95_02100</name>
</gene>
<accession>A0A385EVW6</accession>